<evidence type="ECO:0000313" key="7">
    <source>
        <dbReference type="Proteomes" id="UP000319342"/>
    </source>
</evidence>
<keyword evidence="7" id="KW-1185">Reference proteome</keyword>
<protein>
    <submittedName>
        <fullName evidence="6">Monomeric sarcosine oxidase</fullName>
        <ecNumber evidence="6">1.5.3.1</ecNumber>
    </submittedName>
</protein>
<keyword evidence="4 6" id="KW-0560">Oxidoreductase</keyword>
<evidence type="ECO:0000256" key="4">
    <source>
        <dbReference type="ARBA" id="ARBA00023002"/>
    </source>
</evidence>
<comment type="cofactor">
    <cofactor evidence="1">
        <name>FAD</name>
        <dbReference type="ChEBI" id="CHEBI:57692"/>
    </cofactor>
</comment>
<evidence type="ECO:0000256" key="2">
    <source>
        <dbReference type="ARBA" id="ARBA00022630"/>
    </source>
</evidence>
<evidence type="ECO:0000313" key="6">
    <source>
        <dbReference type="EMBL" id="QDU86506.1"/>
    </source>
</evidence>
<dbReference type="InterPro" id="IPR045170">
    <property type="entry name" value="MTOX"/>
</dbReference>
<dbReference type="EMBL" id="CP036290">
    <property type="protein sequence ID" value="QDU86506.1"/>
    <property type="molecule type" value="Genomic_DNA"/>
</dbReference>
<organism evidence="6 7">
    <name type="scientific">Rohdeia mirabilis</name>
    <dbReference type="NCBI Taxonomy" id="2528008"/>
    <lineage>
        <taxon>Bacteria</taxon>
        <taxon>Pseudomonadati</taxon>
        <taxon>Planctomycetota</taxon>
        <taxon>Planctomycetia</taxon>
        <taxon>Planctomycetia incertae sedis</taxon>
        <taxon>Rohdeia</taxon>
    </lineage>
</organism>
<dbReference type="Gene3D" id="3.50.50.60">
    <property type="entry name" value="FAD/NAD(P)-binding domain"/>
    <property type="match status" value="2"/>
</dbReference>
<dbReference type="PANTHER" id="PTHR10961">
    <property type="entry name" value="PEROXISOMAL SARCOSINE OXIDASE"/>
    <property type="match status" value="1"/>
</dbReference>
<name>A0A518D4W8_9BACT</name>
<accession>A0A518D4W8</accession>
<dbReference type="SUPFAM" id="SSF51905">
    <property type="entry name" value="FAD/NAD(P)-binding domain"/>
    <property type="match status" value="1"/>
</dbReference>
<dbReference type="Gene3D" id="3.30.9.10">
    <property type="entry name" value="D-Amino Acid Oxidase, subunit A, domain 2"/>
    <property type="match status" value="2"/>
</dbReference>
<gene>
    <name evidence="6" type="primary">soxA</name>
    <name evidence="6" type="ORF">Pla163_36570</name>
</gene>
<dbReference type="GO" id="GO:0008115">
    <property type="term" value="F:sarcosine oxidase activity"/>
    <property type="evidence" value="ECO:0007669"/>
    <property type="project" value="UniProtKB-EC"/>
</dbReference>
<keyword evidence="2" id="KW-0285">Flavoprotein</keyword>
<dbReference type="EC" id="1.5.3.1" evidence="6"/>
<dbReference type="InterPro" id="IPR006076">
    <property type="entry name" value="FAD-dep_OxRdtase"/>
</dbReference>
<dbReference type="Pfam" id="PF01266">
    <property type="entry name" value="DAO"/>
    <property type="match status" value="1"/>
</dbReference>
<dbReference type="RefSeq" id="WP_419186107.1">
    <property type="nucleotide sequence ID" value="NZ_CP036290.1"/>
</dbReference>
<feature type="domain" description="FAD dependent oxidoreductase" evidence="5">
    <location>
        <begin position="4"/>
        <end position="398"/>
    </location>
</feature>
<evidence type="ECO:0000259" key="5">
    <source>
        <dbReference type="Pfam" id="PF01266"/>
    </source>
</evidence>
<reference evidence="6 7" key="1">
    <citation type="submission" date="2019-02" db="EMBL/GenBank/DDBJ databases">
        <title>Deep-cultivation of Planctomycetes and their phenomic and genomic characterization uncovers novel biology.</title>
        <authorList>
            <person name="Wiegand S."/>
            <person name="Jogler M."/>
            <person name="Boedeker C."/>
            <person name="Pinto D."/>
            <person name="Vollmers J."/>
            <person name="Rivas-Marin E."/>
            <person name="Kohn T."/>
            <person name="Peeters S.H."/>
            <person name="Heuer A."/>
            <person name="Rast P."/>
            <person name="Oberbeckmann S."/>
            <person name="Bunk B."/>
            <person name="Jeske O."/>
            <person name="Meyerdierks A."/>
            <person name="Storesund J.E."/>
            <person name="Kallscheuer N."/>
            <person name="Luecker S."/>
            <person name="Lage O.M."/>
            <person name="Pohl T."/>
            <person name="Merkel B.J."/>
            <person name="Hornburger P."/>
            <person name="Mueller R.-W."/>
            <person name="Bruemmer F."/>
            <person name="Labrenz M."/>
            <person name="Spormann A.M."/>
            <person name="Op den Camp H."/>
            <person name="Overmann J."/>
            <person name="Amann R."/>
            <person name="Jetten M.S.M."/>
            <person name="Mascher T."/>
            <person name="Medema M.H."/>
            <person name="Devos D.P."/>
            <person name="Kaster A.-K."/>
            <person name="Ovreas L."/>
            <person name="Rohde M."/>
            <person name="Galperin M.Y."/>
            <person name="Jogler C."/>
        </authorList>
    </citation>
    <scope>NUCLEOTIDE SEQUENCE [LARGE SCALE GENOMIC DNA]</scope>
    <source>
        <strain evidence="6 7">Pla163</strain>
    </source>
</reference>
<proteinExistence type="predicted"/>
<dbReference type="GO" id="GO:0050660">
    <property type="term" value="F:flavin adenine dinucleotide binding"/>
    <property type="evidence" value="ECO:0007669"/>
    <property type="project" value="InterPro"/>
</dbReference>
<dbReference type="InterPro" id="IPR036188">
    <property type="entry name" value="FAD/NAD-bd_sf"/>
</dbReference>
<evidence type="ECO:0000256" key="1">
    <source>
        <dbReference type="ARBA" id="ARBA00001974"/>
    </source>
</evidence>
<dbReference type="Proteomes" id="UP000319342">
    <property type="component" value="Chromosome"/>
</dbReference>
<dbReference type="PANTHER" id="PTHR10961:SF46">
    <property type="entry name" value="PEROXISOMAL SARCOSINE OXIDASE"/>
    <property type="match status" value="1"/>
</dbReference>
<evidence type="ECO:0000256" key="3">
    <source>
        <dbReference type="ARBA" id="ARBA00022827"/>
    </source>
</evidence>
<sequence>MKAKVLIIGGGVVGTSIALHAARQLDALKAPVVILERGQLGGGSSGGSGGILRQHYGDSVVASMARDSMREYSTFEGRTGRGVGFRRTGVLTLGGPSNPDSLRKIHEAIEGHNKIGIETVLLDAEQIRARVPGIEVHDDAIAAWESQGGYVDAELCVREFAALARTSGAVTRLGVAITDLIVEDGRIVGAETTEGRYDCDQIVVVTGAWMRSFLERFGIHVPVRVARVQQLFVGLPSDEEEVDSRVHDRDSYVVDLEDPLEQAADMLYSGDDEHAPGSEHPVIVDLEYGFYVRCEFARRRTRVAPIAYDQEHIFDGPDPDAKPDPELARWAREQLCRRLPMYADQPVLEQIVSWFPLTQDGRALIGPVPGYEGLYVAGGFADHGFKLAPSVGEGMAQMLGGEPVSSFDPEYFAPGRVPSEGDWSGDAYL</sequence>
<keyword evidence="3" id="KW-0274">FAD</keyword>
<dbReference type="AlphaFoldDB" id="A0A518D4W8"/>